<sequence length="61" mass="6580">MTLASAQLLQLLSFPLISSYTKPLLPFPDSVPPSCLLNVAGFSPPCITEETEGCSVRSWPK</sequence>
<keyword evidence="1" id="KW-0732">Signal</keyword>
<reference evidence="2" key="1">
    <citation type="submission" date="2019-03" db="EMBL/GenBank/DDBJ databases">
        <authorList>
            <person name="Mank J."/>
            <person name="Almeida P."/>
        </authorList>
    </citation>
    <scope>NUCLEOTIDE SEQUENCE</scope>
    <source>
        <strain evidence="2">78183</strain>
    </source>
</reference>
<feature type="signal peptide" evidence="1">
    <location>
        <begin position="1"/>
        <end position="19"/>
    </location>
</feature>
<proteinExistence type="predicted"/>
<evidence type="ECO:0000256" key="1">
    <source>
        <dbReference type="SAM" id="SignalP"/>
    </source>
</evidence>
<evidence type="ECO:0000313" key="2">
    <source>
        <dbReference type="EMBL" id="VFU34612.1"/>
    </source>
</evidence>
<gene>
    <name evidence="2" type="ORF">SVIM_LOCUS166746</name>
</gene>
<organism evidence="2">
    <name type="scientific">Salix viminalis</name>
    <name type="common">Common osier</name>
    <name type="synonym">Basket willow</name>
    <dbReference type="NCBI Taxonomy" id="40686"/>
    <lineage>
        <taxon>Eukaryota</taxon>
        <taxon>Viridiplantae</taxon>
        <taxon>Streptophyta</taxon>
        <taxon>Embryophyta</taxon>
        <taxon>Tracheophyta</taxon>
        <taxon>Spermatophyta</taxon>
        <taxon>Magnoliopsida</taxon>
        <taxon>eudicotyledons</taxon>
        <taxon>Gunneridae</taxon>
        <taxon>Pentapetalae</taxon>
        <taxon>rosids</taxon>
        <taxon>fabids</taxon>
        <taxon>Malpighiales</taxon>
        <taxon>Salicaceae</taxon>
        <taxon>Saliceae</taxon>
        <taxon>Salix</taxon>
    </lineage>
</organism>
<dbReference type="AlphaFoldDB" id="A0A6N2L4W0"/>
<accession>A0A6N2L4W0</accession>
<feature type="chain" id="PRO_5026676374" evidence="1">
    <location>
        <begin position="20"/>
        <end position="61"/>
    </location>
</feature>
<name>A0A6N2L4W0_SALVM</name>
<protein>
    <submittedName>
        <fullName evidence="2">Uncharacterized protein</fullName>
    </submittedName>
</protein>
<dbReference type="EMBL" id="CAADRP010001024">
    <property type="protein sequence ID" value="VFU34612.1"/>
    <property type="molecule type" value="Genomic_DNA"/>
</dbReference>